<evidence type="ECO:0000259" key="1">
    <source>
        <dbReference type="PROSITE" id="PS50975"/>
    </source>
</evidence>
<name>A0A381NWX1_9ZZZZ</name>
<dbReference type="PROSITE" id="PS50975">
    <property type="entry name" value="ATP_GRASP"/>
    <property type="match status" value="1"/>
</dbReference>
<dbReference type="InterPro" id="IPR011761">
    <property type="entry name" value="ATP-grasp"/>
</dbReference>
<dbReference type="Gene3D" id="3.40.50.11190">
    <property type="match status" value="1"/>
</dbReference>
<accession>A0A381NWX1</accession>
<dbReference type="PANTHER" id="PTHR21015">
    <property type="entry name" value="UDP-N-ACETYLGLUCOSAMINE--N-ACETYLMURAMYL-(PENTAPEPTIDE) PYROPHOSPHORYL-UNDECAPRENOL N-ACETYLGLUCOSAMINE TRANSFERASE 1"/>
    <property type="match status" value="1"/>
</dbReference>
<dbReference type="Gene3D" id="3.40.50.2000">
    <property type="entry name" value="Glycogen Phosphorylase B"/>
    <property type="match status" value="1"/>
</dbReference>
<dbReference type="AlphaFoldDB" id="A0A381NWX1"/>
<feature type="domain" description="ATP-grasp" evidence="1">
    <location>
        <begin position="495"/>
        <end position="667"/>
    </location>
</feature>
<dbReference type="Gene3D" id="3.30.470.20">
    <property type="entry name" value="ATP-grasp fold, B domain"/>
    <property type="match status" value="1"/>
</dbReference>
<dbReference type="PANTHER" id="PTHR21015:SF22">
    <property type="entry name" value="GLYCOSYLTRANSFERASE"/>
    <property type="match status" value="1"/>
</dbReference>
<gene>
    <name evidence="2" type="ORF">METZ01_LOCUS11914</name>
</gene>
<reference evidence="2" key="1">
    <citation type="submission" date="2018-05" db="EMBL/GenBank/DDBJ databases">
        <authorList>
            <person name="Lanie J.A."/>
            <person name="Ng W.-L."/>
            <person name="Kazmierczak K.M."/>
            <person name="Andrzejewski T.M."/>
            <person name="Davidsen T.M."/>
            <person name="Wayne K.J."/>
            <person name="Tettelin H."/>
            <person name="Glass J.I."/>
            <person name="Rusch D."/>
            <person name="Podicherti R."/>
            <person name="Tsui H.-C.T."/>
            <person name="Winkler M.E."/>
        </authorList>
    </citation>
    <scope>NUCLEOTIDE SEQUENCE</scope>
</reference>
<dbReference type="NCBIfam" id="TIGR03590">
    <property type="entry name" value="PseG"/>
    <property type="match status" value="1"/>
</dbReference>
<dbReference type="EMBL" id="UINC01000660">
    <property type="protein sequence ID" value="SUZ59060.1"/>
    <property type="molecule type" value="Genomic_DNA"/>
</dbReference>
<dbReference type="SUPFAM" id="SSF56059">
    <property type="entry name" value="Glutathione synthetase ATP-binding domain-like"/>
    <property type="match status" value="1"/>
</dbReference>
<dbReference type="Pfam" id="PF15632">
    <property type="entry name" value="ATPgrasp_Ter"/>
    <property type="match status" value="1"/>
</dbReference>
<dbReference type="GO" id="GO:0046872">
    <property type="term" value="F:metal ion binding"/>
    <property type="evidence" value="ECO:0007669"/>
    <property type="project" value="InterPro"/>
</dbReference>
<sequence>MTESTVIVRTDASLTVGTGHVMRCLTLASALRKHGAAVSFICRDHDGHLCDLIEKRGFSVSRLPTPNAVTDTRYKSSDLDRHVSSWREDAIQTIAAIDALGLEPDWLIVDHYNVDEKWETVLRTSVDRIMVIDDLADRRHDCDLLLDQNLVGQISTRYVNKVPETCNVLLGPKYALLQPVYGELCERVPARSGSIQRILISVGGTDPDNLTGRILAACLCLDRPDIGVDVVLPTASPYAKKLREQAAGHAHVHLHRNLPTLAPLMAQSDLAIGAAGATSWERLCLGLPALVVTVADHQRPIADEQQRRGLIRWLGHKDQVTESNVKQALEQLLLQGLDAAWSNRCRAMVDGLGVQRVRESLTGITETAEGSIRPTRSRGNQVRKRLLFTGGGGAGSEALYRFLSGRYDVHFADGDPEAKPHFVPSRSWHPIPLASVPTFVKELDRLCQALDVDLLVPGVDEELLSISQVRNTMECEVLLPPTEFIEAHLDKLASQSLLRTFGLSTPETEPLRERQNVAFPCIVKPRRGRGSRDVAVVHSEQELQAHVLLSRRQPDDFIVQAFLQGQEYTVTIVADRMSDLRAIVPVKVIIKKGITLRAETDCDEEVIAACVKIHEAQPVAGCFNVQLVKTPEGVAKPFEINPRISTTTCLALAAGVNFVDVYLGEGKAMTSTMTGLLPFRDHLQLKRSWCNEFFI</sequence>
<evidence type="ECO:0000313" key="2">
    <source>
        <dbReference type="EMBL" id="SUZ59060.1"/>
    </source>
</evidence>
<organism evidence="2">
    <name type="scientific">marine metagenome</name>
    <dbReference type="NCBI Taxonomy" id="408172"/>
    <lineage>
        <taxon>unclassified sequences</taxon>
        <taxon>metagenomes</taxon>
        <taxon>ecological metagenomes</taxon>
    </lineage>
</organism>
<dbReference type="InterPro" id="IPR013815">
    <property type="entry name" value="ATP_grasp_subdomain_1"/>
</dbReference>
<dbReference type="GO" id="GO:0016757">
    <property type="term" value="F:glycosyltransferase activity"/>
    <property type="evidence" value="ECO:0007669"/>
    <property type="project" value="TreeGrafter"/>
</dbReference>
<proteinExistence type="predicted"/>
<dbReference type="Gene3D" id="3.40.50.20">
    <property type="match status" value="1"/>
</dbReference>
<dbReference type="SUPFAM" id="SSF53756">
    <property type="entry name" value="UDP-Glycosyltransferase/glycogen phosphorylase"/>
    <property type="match status" value="1"/>
</dbReference>
<dbReference type="GO" id="GO:0005524">
    <property type="term" value="F:ATP binding"/>
    <property type="evidence" value="ECO:0007669"/>
    <property type="project" value="InterPro"/>
</dbReference>
<dbReference type="Gene3D" id="3.30.1490.20">
    <property type="entry name" value="ATP-grasp fold, A domain"/>
    <property type="match status" value="1"/>
</dbReference>
<dbReference type="InterPro" id="IPR020023">
    <property type="entry name" value="PseG"/>
</dbReference>
<protein>
    <recommendedName>
        <fullName evidence="1">ATP-grasp domain-containing protein</fullName>
    </recommendedName>
</protein>